<keyword evidence="6" id="KW-0411">Iron-sulfur</keyword>
<evidence type="ECO:0000256" key="1">
    <source>
        <dbReference type="ARBA" id="ARBA00001966"/>
    </source>
</evidence>
<reference evidence="10" key="1">
    <citation type="submission" date="2019-08" db="EMBL/GenBank/DDBJ databases">
        <authorList>
            <person name="Kucharzyk K."/>
            <person name="Murdoch R.W."/>
            <person name="Higgins S."/>
            <person name="Loffler F."/>
        </authorList>
    </citation>
    <scope>NUCLEOTIDE SEQUENCE</scope>
</reference>
<dbReference type="InterPro" id="IPR036991">
    <property type="entry name" value="Fe_hydrogenase_ssu_sf"/>
</dbReference>
<dbReference type="Pfam" id="PF12838">
    <property type="entry name" value="Fer4_7"/>
    <property type="match status" value="1"/>
</dbReference>
<dbReference type="PANTHER" id="PTHR11615">
    <property type="entry name" value="NITRATE, FORMATE, IRON DEHYDROGENASE"/>
    <property type="match status" value="1"/>
</dbReference>
<gene>
    <name evidence="10" type="primary">hndD_3</name>
    <name evidence="10" type="ORF">SDC9_12285</name>
</gene>
<name>A0A644TI45_9ZZZZ</name>
<dbReference type="CDD" id="cd00207">
    <property type="entry name" value="fer2"/>
    <property type="match status" value="1"/>
</dbReference>
<dbReference type="Gene3D" id="3.10.20.740">
    <property type="match status" value="1"/>
</dbReference>
<accession>A0A644TI45</accession>
<dbReference type="NCBIfam" id="TIGR02512">
    <property type="entry name" value="FeFe_hydrog_A"/>
    <property type="match status" value="1"/>
</dbReference>
<organism evidence="10">
    <name type="scientific">bioreactor metagenome</name>
    <dbReference type="NCBI Taxonomy" id="1076179"/>
    <lineage>
        <taxon>unclassified sequences</taxon>
        <taxon>metagenomes</taxon>
        <taxon>ecological metagenomes</taxon>
    </lineage>
</organism>
<dbReference type="PROSITE" id="PS51085">
    <property type="entry name" value="2FE2S_FER_2"/>
    <property type="match status" value="1"/>
</dbReference>
<evidence type="ECO:0000259" key="9">
    <source>
        <dbReference type="PROSITE" id="PS51839"/>
    </source>
</evidence>
<dbReference type="Pfam" id="PF13510">
    <property type="entry name" value="Fer2_4"/>
    <property type="match status" value="1"/>
</dbReference>
<dbReference type="InterPro" id="IPR004108">
    <property type="entry name" value="Fe_hydrogenase_lsu_C"/>
</dbReference>
<dbReference type="InterPro" id="IPR036010">
    <property type="entry name" value="2Fe-2S_ferredoxin-like_sf"/>
</dbReference>
<evidence type="ECO:0000259" key="8">
    <source>
        <dbReference type="PROSITE" id="PS51379"/>
    </source>
</evidence>
<protein>
    <submittedName>
        <fullName evidence="10">NADP-reducing hydrogenase subunit HndD</fullName>
        <ecNumber evidence="10">1.12.1.3</ecNumber>
    </submittedName>
</protein>
<dbReference type="Gene3D" id="4.10.260.20">
    <property type="entry name" value="Iron hydrogenase, small subunit"/>
    <property type="match status" value="1"/>
</dbReference>
<feature type="domain" description="2Fe-2S ferredoxin-type" evidence="7">
    <location>
        <begin position="1"/>
        <end position="78"/>
    </location>
</feature>
<dbReference type="SUPFAM" id="SSF54292">
    <property type="entry name" value="2Fe-2S ferredoxin-like"/>
    <property type="match status" value="1"/>
</dbReference>
<proteinExistence type="predicted"/>
<keyword evidence="2" id="KW-0004">4Fe-4S</keyword>
<dbReference type="PROSITE" id="PS00198">
    <property type="entry name" value="4FE4S_FER_1"/>
    <property type="match status" value="1"/>
</dbReference>
<dbReference type="EMBL" id="VSSQ01000033">
    <property type="protein sequence ID" value="MPL66598.1"/>
    <property type="molecule type" value="Genomic_DNA"/>
</dbReference>
<keyword evidence="3" id="KW-0479">Metal-binding</keyword>
<dbReference type="GO" id="GO:0008901">
    <property type="term" value="F:ferredoxin hydrogenase activity"/>
    <property type="evidence" value="ECO:0007669"/>
    <property type="project" value="InterPro"/>
</dbReference>
<dbReference type="PROSITE" id="PS51379">
    <property type="entry name" value="4FE4S_FER_2"/>
    <property type="match status" value="2"/>
</dbReference>
<evidence type="ECO:0000256" key="3">
    <source>
        <dbReference type="ARBA" id="ARBA00022723"/>
    </source>
</evidence>
<dbReference type="InterPro" id="IPR049830">
    <property type="entry name" value="HndD"/>
</dbReference>
<evidence type="ECO:0000256" key="5">
    <source>
        <dbReference type="ARBA" id="ARBA00023004"/>
    </source>
</evidence>
<feature type="domain" description="4Fe-4S His(Cys)3-ligated-type" evidence="9">
    <location>
        <begin position="78"/>
        <end position="117"/>
    </location>
</feature>
<evidence type="ECO:0000313" key="10">
    <source>
        <dbReference type="EMBL" id="MPL66598.1"/>
    </source>
</evidence>
<dbReference type="InterPro" id="IPR001041">
    <property type="entry name" value="2Fe-2S_ferredoxin-type"/>
</dbReference>
<dbReference type="InterPro" id="IPR003149">
    <property type="entry name" value="Fe_hydrogenase_ssu"/>
</dbReference>
<dbReference type="GO" id="GO:0051539">
    <property type="term" value="F:4 iron, 4 sulfur cluster binding"/>
    <property type="evidence" value="ECO:0007669"/>
    <property type="project" value="UniProtKB-KW"/>
</dbReference>
<dbReference type="Gene3D" id="3.30.70.20">
    <property type="match status" value="1"/>
</dbReference>
<evidence type="ECO:0000256" key="4">
    <source>
        <dbReference type="ARBA" id="ARBA00022737"/>
    </source>
</evidence>
<evidence type="ECO:0000259" key="7">
    <source>
        <dbReference type="PROSITE" id="PS51085"/>
    </source>
</evidence>
<keyword evidence="5" id="KW-0408">Iron</keyword>
<dbReference type="InterPro" id="IPR017900">
    <property type="entry name" value="4Fe4S_Fe_S_CS"/>
</dbReference>
<dbReference type="Gene3D" id="3.40.950.10">
    <property type="entry name" value="Fe-only Hydrogenase (Larger Subunit), Chain L, domain 3"/>
    <property type="match status" value="1"/>
</dbReference>
<dbReference type="Pfam" id="PF02906">
    <property type="entry name" value="Fe_hyd_lg_C"/>
    <property type="match status" value="1"/>
</dbReference>
<dbReference type="FunFam" id="3.30.70.20:FF:000035">
    <property type="entry name" value="Iron hydrogenase 1"/>
    <property type="match status" value="1"/>
</dbReference>
<dbReference type="GO" id="GO:0050583">
    <property type="term" value="F:hydrogen dehydrogenase (NADP+) activity"/>
    <property type="evidence" value="ECO:0007669"/>
    <property type="project" value="UniProtKB-EC"/>
</dbReference>
<dbReference type="InterPro" id="IPR000283">
    <property type="entry name" value="NADH_UbQ_OxRdtase_75kDa_su_CS"/>
</dbReference>
<comment type="cofactor">
    <cofactor evidence="1">
        <name>[4Fe-4S] cluster</name>
        <dbReference type="ChEBI" id="CHEBI:49883"/>
    </cofactor>
</comment>
<dbReference type="PROSITE" id="PS51839">
    <property type="entry name" value="4FE4S_HC3"/>
    <property type="match status" value="1"/>
</dbReference>
<dbReference type="GO" id="GO:0016020">
    <property type="term" value="C:membrane"/>
    <property type="evidence" value="ECO:0007669"/>
    <property type="project" value="InterPro"/>
</dbReference>
<evidence type="ECO:0000256" key="2">
    <source>
        <dbReference type="ARBA" id="ARBA00022485"/>
    </source>
</evidence>
<dbReference type="InterPro" id="IPR050340">
    <property type="entry name" value="Cytosolic_Fe-S_CAF"/>
</dbReference>
<evidence type="ECO:0000256" key="6">
    <source>
        <dbReference type="ARBA" id="ARBA00023014"/>
    </source>
</evidence>
<dbReference type="AlphaFoldDB" id="A0A644TI45"/>
<dbReference type="InterPro" id="IPR019574">
    <property type="entry name" value="NADH_UbQ_OxRdtase_Gsu_4Fe4S-bd"/>
</dbReference>
<dbReference type="NCBIfam" id="NF040763">
    <property type="entry name" value="FeFe_hydrog_A6"/>
    <property type="match status" value="1"/>
</dbReference>
<dbReference type="GO" id="GO:0008137">
    <property type="term" value="F:NADH dehydrogenase (ubiquinone) activity"/>
    <property type="evidence" value="ECO:0007669"/>
    <property type="project" value="InterPro"/>
</dbReference>
<feature type="domain" description="4Fe-4S ferredoxin-type" evidence="8">
    <location>
        <begin position="175"/>
        <end position="208"/>
    </location>
</feature>
<dbReference type="Gene3D" id="3.40.50.1780">
    <property type="match status" value="1"/>
</dbReference>
<dbReference type="PROSITE" id="PS00641">
    <property type="entry name" value="COMPLEX1_75K_1"/>
    <property type="match status" value="1"/>
</dbReference>
<dbReference type="GO" id="GO:0005506">
    <property type="term" value="F:iron ion binding"/>
    <property type="evidence" value="ECO:0007669"/>
    <property type="project" value="InterPro"/>
</dbReference>
<dbReference type="SUPFAM" id="SSF53920">
    <property type="entry name" value="Fe-only hydrogenase"/>
    <property type="match status" value="1"/>
</dbReference>
<keyword evidence="10" id="KW-0560">Oxidoreductase</keyword>
<dbReference type="InterPro" id="IPR013352">
    <property type="entry name" value="Fe_hydrogenase_subset"/>
</dbReference>
<keyword evidence="4" id="KW-0677">Repeat</keyword>
<dbReference type="EC" id="1.12.1.3" evidence="10"/>
<dbReference type="InterPro" id="IPR009016">
    <property type="entry name" value="Fe_hydrogenase"/>
</dbReference>
<dbReference type="Pfam" id="PF10588">
    <property type="entry name" value="NADH-G_4Fe-4S_3"/>
    <property type="match status" value="1"/>
</dbReference>
<dbReference type="SUPFAM" id="SSF54862">
    <property type="entry name" value="4Fe-4S ferredoxins"/>
    <property type="match status" value="1"/>
</dbReference>
<sequence>MVNLTINNKNITAPEDSTLLEAAKQNGIIIPNLCYLEGIHEFGSCRICSVEVVGAKTLMVACMTKVKEGMVVFTNSAKVIKARKVLYELMLSDHSKACLSCNRNLTCELQKLGETLGVEENRFETTSCRTEIDKSISITRDLSKCILCRRCITVCNEVQGVGILNAQNRGFDTLISPAMDLPIGDVKCAFCGQCTVVCPTGALRETDSTEKVWQAINNPNKRVVFQTAPAVRVALGEMFGYPVGTSVTGKMAAAIRALGVDDVFDTDWAADLTIMEEGMEFLHRVTDVLSGKKATLPMITSCSPGWIKYIESYYPEQIPNLSTCKSPHMMLGALAKSFYAESKGLDAKKMFVVSVMPCTAKKFECTRAEMQNDGLKNVDEVITTRELGSMIKQAGIDFENLPDEKFDEPMGFSTGAADIFGLTGGVMEAALRTVYALLMGKNLPFENLHVTPIVGLSQIKEATIKLVGVLPQYKQFEGLEVKIAVTSGLAGAKLLMEQIKNGTSPYHFIEVMGCPGGCITGGGQPRSHDTKVKEKRMSILYAEDEKKHLRQSHENPSIQKFYDLWGSPGCYKSHEYLHTYYVDRSGNNN</sequence>
<dbReference type="SMART" id="SM00929">
    <property type="entry name" value="NADH-G_4Fe-4S_3"/>
    <property type="match status" value="1"/>
</dbReference>
<dbReference type="InterPro" id="IPR017896">
    <property type="entry name" value="4Fe4S_Fe-S-bd"/>
</dbReference>
<dbReference type="Pfam" id="PF02256">
    <property type="entry name" value="Fe_hyd_SSU"/>
    <property type="match status" value="1"/>
</dbReference>
<feature type="domain" description="4Fe-4S ferredoxin-type" evidence="8">
    <location>
        <begin position="136"/>
        <end position="166"/>
    </location>
</feature>
<dbReference type="SMART" id="SM00902">
    <property type="entry name" value="Fe_hyd_SSU"/>
    <property type="match status" value="1"/>
</dbReference>
<dbReference type="GO" id="GO:0042773">
    <property type="term" value="P:ATP synthesis coupled electron transport"/>
    <property type="evidence" value="ECO:0007669"/>
    <property type="project" value="InterPro"/>
</dbReference>
<comment type="caution">
    <text evidence="10">The sequence shown here is derived from an EMBL/GenBank/DDBJ whole genome shotgun (WGS) entry which is preliminary data.</text>
</comment>